<dbReference type="EMBL" id="JACHVC010000013">
    <property type="protein sequence ID" value="MBC2607641.1"/>
    <property type="molecule type" value="Genomic_DNA"/>
</dbReference>
<evidence type="ECO:0000259" key="1">
    <source>
        <dbReference type="Pfam" id="PF01863"/>
    </source>
</evidence>
<dbReference type="PANTHER" id="PTHR30399">
    <property type="entry name" value="UNCHARACTERIZED PROTEIN YGJP"/>
    <property type="match status" value="1"/>
</dbReference>
<dbReference type="Gene3D" id="3.30.2010.10">
    <property type="entry name" value="Metalloproteases ('zincins'), catalytic domain"/>
    <property type="match status" value="1"/>
</dbReference>
<dbReference type="InterPro" id="IPR053136">
    <property type="entry name" value="UTP_pyrophosphatase-like"/>
</dbReference>
<protein>
    <submittedName>
        <fullName evidence="2">M48 family metallopeptidase</fullName>
    </submittedName>
</protein>
<keyword evidence="3" id="KW-1185">Reference proteome</keyword>
<reference evidence="2 3" key="1">
    <citation type="submission" date="2020-07" db="EMBL/GenBank/DDBJ databases">
        <authorList>
            <person name="Feng X."/>
        </authorList>
    </citation>
    <scope>NUCLEOTIDE SEQUENCE [LARGE SCALE GENOMIC DNA]</scope>
    <source>
        <strain evidence="2 3">JCM23202</strain>
    </source>
</reference>
<organism evidence="2 3">
    <name type="scientific">Pelagicoccus albus</name>
    <dbReference type="NCBI Taxonomy" id="415222"/>
    <lineage>
        <taxon>Bacteria</taxon>
        <taxon>Pseudomonadati</taxon>
        <taxon>Verrucomicrobiota</taxon>
        <taxon>Opitutia</taxon>
        <taxon>Puniceicoccales</taxon>
        <taxon>Pelagicoccaceae</taxon>
        <taxon>Pelagicoccus</taxon>
    </lineage>
</organism>
<dbReference type="InterPro" id="IPR002725">
    <property type="entry name" value="YgjP-like_metallopeptidase"/>
</dbReference>
<dbReference type="PANTHER" id="PTHR30399:SF1">
    <property type="entry name" value="UTP PYROPHOSPHATASE"/>
    <property type="match status" value="1"/>
</dbReference>
<dbReference type="Proteomes" id="UP000526501">
    <property type="component" value="Unassembled WGS sequence"/>
</dbReference>
<dbReference type="Pfam" id="PF01863">
    <property type="entry name" value="YgjP-like"/>
    <property type="match status" value="1"/>
</dbReference>
<dbReference type="CDD" id="cd07344">
    <property type="entry name" value="M48_yhfN_like"/>
    <property type="match status" value="1"/>
</dbReference>
<accession>A0A7X1E9S1</accession>
<dbReference type="RefSeq" id="WP_185661513.1">
    <property type="nucleotide sequence ID" value="NZ_CAWPOO010000013.1"/>
</dbReference>
<proteinExistence type="predicted"/>
<evidence type="ECO:0000313" key="2">
    <source>
        <dbReference type="EMBL" id="MBC2607641.1"/>
    </source>
</evidence>
<comment type="caution">
    <text evidence="2">The sequence shown here is derived from an EMBL/GenBank/DDBJ whole genome shotgun (WGS) entry which is preliminary data.</text>
</comment>
<feature type="domain" description="YgjP-like metallopeptidase" evidence="1">
    <location>
        <begin position="34"/>
        <end position="235"/>
    </location>
</feature>
<name>A0A7X1E9S1_9BACT</name>
<gene>
    <name evidence="2" type="ORF">H5P27_16430</name>
</gene>
<sequence length="241" mass="27842">MSDQSISDSFQPLAPLRRADVVFKSHPRAKRYLAKVDKEGHILLTVPRAGTQRDALAFANKHRAWLEEEREKALRSLAAGESVTCLGAGDFIWFRGEKVELKIEKDFGRPVLRFGSERLFIADENMNLARPLKERIRQIAQAEFPHAVHRLAAQFGEKVKKVVVRDQKTRWGSCSTSGTISLNWRLALTAEATRDYVIIHELMHMRRFDHSPAFWALVEKACPDYRTHENWLKSHQDELNW</sequence>
<evidence type="ECO:0000313" key="3">
    <source>
        <dbReference type="Proteomes" id="UP000526501"/>
    </source>
</evidence>
<dbReference type="AlphaFoldDB" id="A0A7X1E9S1"/>